<gene>
    <name evidence="1" type="ORF">NQU54_21510</name>
</gene>
<dbReference type="AlphaFoldDB" id="A0A9X2LXS0"/>
<accession>A0A9X2LXS0</accession>
<proteinExistence type="predicted"/>
<name>A0A9X2LXS0_STRMQ</name>
<dbReference type="Proteomes" id="UP001142400">
    <property type="component" value="Unassembled WGS sequence"/>
</dbReference>
<evidence type="ECO:0000313" key="2">
    <source>
        <dbReference type="Proteomes" id="UP001142400"/>
    </source>
</evidence>
<evidence type="ECO:0000313" key="1">
    <source>
        <dbReference type="EMBL" id="MCQ8831577.1"/>
    </source>
</evidence>
<dbReference type="RefSeq" id="WP_257632479.1">
    <property type="nucleotide sequence ID" value="NZ_JANIIC010000025.1"/>
</dbReference>
<keyword evidence="2" id="KW-1185">Reference proteome</keyword>
<organism evidence="1 2">
    <name type="scientific">Streptomyces malaysiensis subsp. samsunensis</name>
    <dbReference type="NCBI Taxonomy" id="459658"/>
    <lineage>
        <taxon>Bacteria</taxon>
        <taxon>Bacillati</taxon>
        <taxon>Actinomycetota</taxon>
        <taxon>Actinomycetes</taxon>
        <taxon>Kitasatosporales</taxon>
        <taxon>Streptomycetaceae</taxon>
        <taxon>Streptomyces</taxon>
        <taxon>Streptomyces violaceusniger group</taxon>
    </lineage>
</organism>
<protein>
    <submittedName>
        <fullName evidence="1">Uncharacterized protein</fullName>
    </submittedName>
</protein>
<comment type="caution">
    <text evidence="1">The sequence shown here is derived from an EMBL/GenBank/DDBJ whole genome shotgun (WGS) entry which is preliminary data.</text>
</comment>
<sequence>MDSEQLKGSSHRWMNAALTAFVEGTESYDFAVHHAGVATEHLLKAYLAAIHPALIVDGRHFDSLLHATGLGAHAGPLTKVRTIGLAEAHERVLKLLPRKIPIDKKALEPLADARNGVAHSAIHDSAQAEAVFTVCIRVVDPVLEELKVDPTNYWGPYLALHNKLVDEQVRQERVAVEALLVKARSLFEQRFGHMSRNERDVVLAAITSQPLITMTREAPRECRACGSQGWVAGEVRIIRDMDHGVVPGEVLLDPYEFHCAACDLEVGTKLLMHLGDLAQGIFVDGDPYDYIDVEPPVDEDIYRGR</sequence>
<dbReference type="EMBL" id="JANIIC010000025">
    <property type="protein sequence ID" value="MCQ8831577.1"/>
    <property type="molecule type" value="Genomic_DNA"/>
</dbReference>
<reference evidence="1" key="1">
    <citation type="submission" date="2022-06" db="EMBL/GenBank/DDBJ databases">
        <title>WGS of actinobacteria.</title>
        <authorList>
            <person name="Thawai C."/>
        </authorList>
    </citation>
    <scope>NUCLEOTIDE SEQUENCE</scope>
    <source>
        <strain evidence="1">DSM 42010</strain>
    </source>
</reference>